<reference evidence="11 13" key="1">
    <citation type="submission" date="2017-06" db="EMBL/GenBank/DDBJ databases">
        <title>Genome Sequencing of the methanotroph Methylovulum psychrotolerants str. HV10-M2 isolated from a high-altitude environment.</title>
        <authorList>
            <person name="Mateos-Rivera A."/>
        </authorList>
    </citation>
    <scope>NUCLEOTIDE SEQUENCE [LARGE SCALE GENOMIC DNA]</scope>
    <source>
        <strain evidence="11 13">HV10_M2</strain>
    </source>
</reference>
<comment type="similarity">
    <text evidence="6">Belongs to the methyl-accepting chemotaxis (MCP) protein family.</text>
</comment>
<evidence type="ECO:0000256" key="4">
    <source>
        <dbReference type="ARBA" id="ARBA00023136"/>
    </source>
</evidence>
<evidence type="ECO:0000256" key="2">
    <source>
        <dbReference type="ARBA" id="ARBA00022692"/>
    </source>
</evidence>
<feature type="domain" description="HAMP" evidence="10">
    <location>
        <begin position="357"/>
        <end position="409"/>
    </location>
</feature>
<dbReference type="KEGG" id="mpsy:CEK71_15565"/>
<dbReference type="GO" id="GO:0016020">
    <property type="term" value="C:membrane"/>
    <property type="evidence" value="ECO:0007669"/>
    <property type="project" value="UniProtKB-SubCell"/>
</dbReference>
<dbReference type="OrthoDB" id="9177152at2"/>
<dbReference type="SUPFAM" id="SSF58104">
    <property type="entry name" value="Methyl-accepting chemotaxis protein (MCP) signaling domain"/>
    <property type="match status" value="1"/>
</dbReference>
<dbReference type="SMART" id="SM00283">
    <property type="entry name" value="MA"/>
    <property type="match status" value="1"/>
</dbReference>
<evidence type="ECO:0000313" key="12">
    <source>
        <dbReference type="EMBL" id="POZ51037.1"/>
    </source>
</evidence>
<dbReference type="Pfam" id="PF00015">
    <property type="entry name" value="MCPsignal"/>
    <property type="match status" value="1"/>
</dbReference>
<dbReference type="Proteomes" id="UP000197019">
    <property type="component" value="Chromosome"/>
</dbReference>
<evidence type="ECO:0000256" key="3">
    <source>
        <dbReference type="ARBA" id="ARBA00022989"/>
    </source>
</evidence>
<evidence type="ECO:0000259" key="10">
    <source>
        <dbReference type="PROSITE" id="PS50885"/>
    </source>
</evidence>
<evidence type="ECO:0000313" key="13">
    <source>
        <dbReference type="Proteomes" id="UP000197019"/>
    </source>
</evidence>
<dbReference type="PROSITE" id="PS50111">
    <property type="entry name" value="CHEMOTAXIS_TRANSDUC_2"/>
    <property type="match status" value="1"/>
</dbReference>
<keyword evidence="2 8" id="KW-0812">Transmembrane</keyword>
<keyword evidence="3 8" id="KW-1133">Transmembrane helix</keyword>
<dbReference type="AlphaFoldDB" id="A0A1Z4C1E7"/>
<evidence type="ECO:0000256" key="7">
    <source>
        <dbReference type="PROSITE-ProRule" id="PRU00284"/>
    </source>
</evidence>
<reference evidence="12 14" key="2">
    <citation type="submission" date="2017-11" db="EMBL/GenBank/DDBJ databases">
        <title>Draft Genome Sequence of Methylobacter psychrotolerans Sph1T, an Obligate Methanotroph from Low-Temperature Environments.</title>
        <authorList>
            <person name="Oshkin I.Y."/>
            <person name="Miroshnikov K."/>
            <person name="Belova S.E."/>
            <person name="Korzhenkov A."/>
            <person name="Toshchakov S.V."/>
            <person name="Dedysh S.N."/>
        </authorList>
    </citation>
    <scope>NUCLEOTIDE SEQUENCE [LARGE SCALE GENOMIC DNA]</scope>
    <source>
        <strain evidence="12 14">Sph1</strain>
    </source>
</reference>
<dbReference type="Pfam" id="PF00672">
    <property type="entry name" value="HAMP"/>
    <property type="match status" value="1"/>
</dbReference>
<evidence type="ECO:0000313" key="11">
    <source>
        <dbReference type="EMBL" id="ASF47366.1"/>
    </source>
</evidence>
<dbReference type="GO" id="GO:0007165">
    <property type="term" value="P:signal transduction"/>
    <property type="evidence" value="ECO:0007669"/>
    <property type="project" value="UniProtKB-KW"/>
</dbReference>
<keyword evidence="5 7" id="KW-0807">Transducer</keyword>
<dbReference type="SMART" id="SM00304">
    <property type="entry name" value="HAMP"/>
    <property type="match status" value="2"/>
</dbReference>
<dbReference type="PANTHER" id="PTHR32089">
    <property type="entry name" value="METHYL-ACCEPTING CHEMOTAXIS PROTEIN MCPB"/>
    <property type="match status" value="1"/>
</dbReference>
<dbReference type="PANTHER" id="PTHR32089:SF119">
    <property type="entry name" value="METHYL-ACCEPTING CHEMOTAXIS PROTEIN CTPL"/>
    <property type="match status" value="1"/>
</dbReference>
<dbReference type="Gene3D" id="1.10.287.950">
    <property type="entry name" value="Methyl-accepting chemotaxis protein"/>
    <property type="match status" value="1"/>
</dbReference>
<comment type="subcellular location">
    <subcellularLocation>
        <location evidence="1">Membrane</location>
        <topology evidence="1">Multi-pass membrane protein</topology>
    </subcellularLocation>
</comment>
<evidence type="ECO:0000256" key="1">
    <source>
        <dbReference type="ARBA" id="ARBA00004141"/>
    </source>
</evidence>
<dbReference type="InterPro" id="IPR004089">
    <property type="entry name" value="MCPsignal_dom"/>
</dbReference>
<evidence type="ECO:0000256" key="6">
    <source>
        <dbReference type="ARBA" id="ARBA00029447"/>
    </source>
</evidence>
<keyword evidence="4 8" id="KW-0472">Membrane</keyword>
<gene>
    <name evidence="12" type="ORF">AADEFJLK_02995</name>
    <name evidence="11" type="ORF">CEK71_15565</name>
</gene>
<feature type="transmembrane region" description="Helical" evidence="8">
    <location>
        <begin position="334"/>
        <end position="356"/>
    </location>
</feature>
<evidence type="ECO:0000256" key="5">
    <source>
        <dbReference type="ARBA" id="ARBA00023224"/>
    </source>
</evidence>
<dbReference type="GO" id="GO:0006935">
    <property type="term" value="P:chemotaxis"/>
    <property type="evidence" value="ECO:0007669"/>
    <property type="project" value="UniProtKB-ARBA"/>
</dbReference>
<evidence type="ECO:0000259" key="9">
    <source>
        <dbReference type="PROSITE" id="PS50111"/>
    </source>
</evidence>
<feature type="domain" description="Methyl-accepting transducer" evidence="9">
    <location>
        <begin position="472"/>
        <end position="708"/>
    </location>
</feature>
<proteinExistence type="inferred from homology"/>
<dbReference type="Gene3D" id="6.10.340.10">
    <property type="match status" value="1"/>
</dbReference>
<protein>
    <submittedName>
        <fullName evidence="12">Methyl-accepting chemotaxis protein</fullName>
    </submittedName>
</protein>
<evidence type="ECO:0000256" key="8">
    <source>
        <dbReference type="SAM" id="Phobius"/>
    </source>
</evidence>
<accession>A0A1Z4C1E7</accession>
<dbReference type="Proteomes" id="UP000237423">
    <property type="component" value="Unassembled WGS sequence"/>
</dbReference>
<name>A0A1Z4C1E7_9GAMM</name>
<organism evidence="11 13">
    <name type="scientific">Methylovulum psychrotolerans</name>
    <dbReference type="NCBI Taxonomy" id="1704499"/>
    <lineage>
        <taxon>Bacteria</taxon>
        <taxon>Pseudomonadati</taxon>
        <taxon>Pseudomonadota</taxon>
        <taxon>Gammaproteobacteria</taxon>
        <taxon>Methylococcales</taxon>
        <taxon>Methylococcaceae</taxon>
        <taxon>Methylovulum</taxon>
    </lineage>
</organism>
<keyword evidence="13" id="KW-1185">Reference proteome</keyword>
<dbReference type="EMBL" id="CP022129">
    <property type="protein sequence ID" value="ASF47366.1"/>
    <property type="molecule type" value="Genomic_DNA"/>
</dbReference>
<dbReference type="PROSITE" id="PS50885">
    <property type="entry name" value="HAMP"/>
    <property type="match status" value="1"/>
</dbReference>
<dbReference type="RefSeq" id="WP_088620238.1">
    <property type="nucleotide sequence ID" value="NZ_CP022129.1"/>
</dbReference>
<dbReference type="EMBL" id="PGFZ01000007">
    <property type="protein sequence ID" value="POZ51037.1"/>
    <property type="molecule type" value="Genomic_DNA"/>
</dbReference>
<evidence type="ECO:0000313" key="14">
    <source>
        <dbReference type="Proteomes" id="UP000237423"/>
    </source>
</evidence>
<sequence length="749" mass="81767">MPQEKIKLFSRLSLRKKFGLLAVLASLLLGVAFYSYVNNQQDKINFTKHEQQGLYQAKELLTLLQALPRHRGSSTGLLSGNSAMAAEEQASRERVDQQIAKFDALSKTIKDAELHKTWDAVKQDWPVIAKKVADKSVTPPENFDSHTQLIAKVLEVLDLVVDDSQLSLDPYAESYFLMRATLVDSPVLTEYLGQARGWGTGLLARTAKAAQGKDPTTIPTVLTLQDRGRLSLMTSIANAKAYEATRDFNKVVKYNGKLETDLLGQLKTATETVNKAIALSDAEIINKPTPSYSSTDYYKQYTQAIDGMFAVIDAGTAELDAMFNRQIKAANQQLLVVSIVILGLILTCASVAAFIIRSITQPIGLLVEVMQKLAAGDNSIRANLQSLDEIGILSRQFDSMVDQRETIRQGIEEENEVLNNSIVELLMSVAKLAQKDLTVKAEVAENVTGPVADALNMLAEETGRVLMRVTKIADEVAQVSQQVQGQSALVIDVATDEKREIAQASIELVAASSAMLAIAKLATDCNQAAEKAIQNTDKAQETVLDTINGITSIRDTIRETEKRIKRLGERSQEIGGVVNLINDIAERTHILALNAAMHAASAGEAGRGFAVVANEVQKLAENSREATSKISSLVNNIQVETADTVTTMNNAISQVVRGTELAQQAGDEMRETRDTTAELVQLVQIIASSSTNQSEISQRLVQRAKQIEKSTEQTYGQLQDQSLQTEHLVNLSDLLVSSVKVFTLPKDSE</sequence>
<dbReference type="InterPro" id="IPR003660">
    <property type="entry name" value="HAMP_dom"/>
</dbReference>
<dbReference type="CDD" id="cd06225">
    <property type="entry name" value="HAMP"/>
    <property type="match status" value="1"/>
</dbReference>